<keyword evidence="1" id="KW-0472">Membrane</keyword>
<feature type="transmembrane region" description="Helical" evidence="1">
    <location>
        <begin position="157"/>
        <end position="179"/>
    </location>
</feature>
<dbReference type="AlphaFoldDB" id="A0A1H8N038"/>
<feature type="transmembrane region" description="Helical" evidence="1">
    <location>
        <begin position="425"/>
        <end position="447"/>
    </location>
</feature>
<feature type="transmembrane region" description="Helical" evidence="1">
    <location>
        <begin position="127"/>
        <end position="145"/>
    </location>
</feature>
<proteinExistence type="predicted"/>
<keyword evidence="1" id="KW-1133">Transmembrane helix</keyword>
<evidence type="ECO:0008006" key="4">
    <source>
        <dbReference type="Google" id="ProtNLM"/>
    </source>
</evidence>
<evidence type="ECO:0000313" key="3">
    <source>
        <dbReference type="Proteomes" id="UP000199126"/>
    </source>
</evidence>
<feature type="transmembrane region" description="Helical" evidence="1">
    <location>
        <begin position="22"/>
        <end position="41"/>
    </location>
</feature>
<accession>A0A1H8N038</accession>
<dbReference type="EMBL" id="FODV01000001">
    <property type="protein sequence ID" value="SEO22869.1"/>
    <property type="molecule type" value="Genomic_DNA"/>
</dbReference>
<evidence type="ECO:0000313" key="2">
    <source>
        <dbReference type="EMBL" id="SEO22869.1"/>
    </source>
</evidence>
<dbReference type="Proteomes" id="UP000199126">
    <property type="component" value="Unassembled WGS sequence"/>
</dbReference>
<feature type="transmembrane region" description="Helical" evidence="1">
    <location>
        <begin position="366"/>
        <end position="386"/>
    </location>
</feature>
<protein>
    <recommendedName>
        <fullName evidence="4">Dolichyl-phosphate-mannose-protein mannosyltransferase</fullName>
    </recommendedName>
</protein>
<reference evidence="3" key="1">
    <citation type="submission" date="2016-10" db="EMBL/GenBank/DDBJ databases">
        <authorList>
            <person name="Varghese N."/>
            <person name="Submissions S."/>
        </authorList>
    </citation>
    <scope>NUCLEOTIDE SEQUENCE [LARGE SCALE GENOMIC DNA]</scope>
    <source>
        <strain evidence="3">CGMCC 1.10121</strain>
    </source>
</reference>
<keyword evidence="1" id="KW-0812">Transmembrane</keyword>
<feature type="transmembrane region" description="Helical" evidence="1">
    <location>
        <begin position="207"/>
        <end position="225"/>
    </location>
</feature>
<dbReference type="RefSeq" id="WP_089820605.1">
    <property type="nucleotide sequence ID" value="NZ_FODV01000001.1"/>
</dbReference>
<keyword evidence="3" id="KW-1185">Reference proteome</keyword>
<gene>
    <name evidence="2" type="ORF">SAMN04487948_101215</name>
</gene>
<feature type="transmembrane region" description="Helical" evidence="1">
    <location>
        <begin position="398"/>
        <end position="419"/>
    </location>
</feature>
<sequence>MNAVGAALSDAESTTSSRAVRLGLTVGYLSLAVGVLAARAAPATGYEPSLYTATPLLFWVGVVVAATVGLTASVVGGRLGRYAGLGLAGLATVAFLALPFLRSYYFYGSGDALTHLGWAQAMLGPEFGFYDLIYPGGHALAISLAQLMGVPVRYGLMYAMLTVSVVTLVFVPLSVWVVLRDPRALPVAVATAMLMLPMNNVSTHPGFHSYTLGTLYFPFVLYLTFKHVTRAADDDALPSWLSAVSLLSPVPLAAMVFYHPQVAIDVIILLGTMLVVGVVYRRRATHDVDAARFEQRLLLGQVFVVGLIFLYWALQYEKTYSFAENTVNSLLSFLDTGEGAGSIAQDRANSTAQLGISIWELFAKLFLVKVGYVAVATALVAAKLFGRANNRESDSGMAITYIGFSGLTLGPFFAVQFLGNVSTYFFRHLGFAMVLVGILGAVGLYYASTSLGSYVGDRGRALFAVVGVLVVCLSLVAYFPSPYIYVPSSHTPETQFVGYDATFDDLPAEAPLAKVRTGPSRFSDALNADRPDRLLWGVPGPQLDSVENVTRFRGGDGTEFPAYYLVVSDRDVGREVVGFHGLRYQSADFRRVDEAVDPRISRVQTNGDYRLYYVDQRGLSLEPTAPAAGG</sequence>
<feature type="transmembrane region" description="Helical" evidence="1">
    <location>
        <begin position="262"/>
        <end position="280"/>
    </location>
</feature>
<evidence type="ECO:0000256" key="1">
    <source>
        <dbReference type="SAM" id="Phobius"/>
    </source>
</evidence>
<feature type="transmembrane region" description="Helical" evidence="1">
    <location>
        <begin position="82"/>
        <end position="107"/>
    </location>
</feature>
<feature type="transmembrane region" description="Helical" evidence="1">
    <location>
        <begin position="237"/>
        <end position="256"/>
    </location>
</feature>
<feature type="transmembrane region" description="Helical" evidence="1">
    <location>
        <begin position="56"/>
        <end position="75"/>
    </location>
</feature>
<feature type="transmembrane region" description="Helical" evidence="1">
    <location>
        <begin position="459"/>
        <end position="479"/>
    </location>
</feature>
<name>A0A1H8N038_9EURY</name>
<feature type="transmembrane region" description="Helical" evidence="1">
    <location>
        <begin position="296"/>
        <end position="314"/>
    </location>
</feature>
<organism evidence="2 3">
    <name type="scientific">Halogranum amylolyticum</name>
    <dbReference type="NCBI Taxonomy" id="660520"/>
    <lineage>
        <taxon>Archaea</taxon>
        <taxon>Methanobacteriati</taxon>
        <taxon>Methanobacteriota</taxon>
        <taxon>Stenosarchaea group</taxon>
        <taxon>Halobacteria</taxon>
        <taxon>Halobacteriales</taxon>
        <taxon>Haloferacaceae</taxon>
    </lineage>
</organism>